<name>A0AAD6YVD8_9AGAR</name>
<dbReference type="Pfam" id="PF00320">
    <property type="entry name" value="GATA"/>
    <property type="match status" value="2"/>
</dbReference>
<comment type="caution">
    <text evidence="9">The sequence shown here is derived from an EMBL/GenBank/DDBJ whole genome shotgun (WGS) entry which is preliminary data.</text>
</comment>
<keyword evidence="10" id="KW-1185">Reference proteome</keyword>
<dbReference type="Gene3D" id="3.30.50.10">
    <property type="entry name" value="Erythroid Transcription Factor GATA-1, subunit A"/>
    <property type="match status" value="2"/>
</dbReference>
<dbReference type="InterPro" id="IPR000679">
    <property type="entry name" value="Znf_GATA"/>
</dbReference>
<dbReference type="InterPro" id="IPR039355">
    <property type="entry name" value="Transcription_factor_GATA"/>
</dbReference>
<dbReference type="SUPFAM" id="SSF57716">
    <property type="entry name" value="Glucocorticoid receptor-like (DNA-binding domain)"/>
    <property type="match status" value="2"/>
</dbReference>
<dbReference type="CDD" id="cd00202">
    <property type="entry name" value="ZnF_GATA"/>
    <property type="match status" value="2"/>
</dbReference>
<dbReference type="PANTHER" id="PTHR10071">
    <property type="entry name" value="TRANSCRIPTION FACTOR GATA FAMILY MEMBER"/>
    <property type="match status" value="1"/>
</dbReference>
<dbReference type="GO" id="GO:0000981">
    <property type="term" value="F:DNA-binding transcription factor activity, RNA polymerase II-specific"/>
    <property type="evidence" value="ECO:0007669"/>
    <property type="project" value="TreeGrafter"/>
</dbReference>
<gene>
    <name evidence="9" type="ORF">GGX14DRAFT_344405</name>
</gene>
<evidence type="ECO:0000256" key="5">
    <source>
        <dbReference type="ARBA" id="ARBA00023242"/>
    </source>
</evidence>
<dbReference type="SMART" id="SM00401">
    <property type="entry name" value="ZnF_GATA"/>
    <property type="match status" value="2"/>
</dbReference>
<dbReference type="PROSITE" id="PS00344">
    <property type="entry name" value="GATA_ZN_FINGER_1"/>
    <property type="match status" value="1"/>
</dbReference>
<proteinExistence type="predicted"/>
<keyword evidence="5" id="KW-0539">Nucleus</keyword>
<keyword evidence="2" id="KW-0479">Metal-binding</keyword>
<evidence type="ECO:0000256" key="3">
    <source>
        <dbReference type="ARBA" id="ARBA00022771"/>
    </source>
</evidence>
<dbReference type="InterPro" id="IPR013088">
    <property type="entry name" value="Znf_NHR/GATA"/>
</dbReference>
<evidence type="ECO:0000256" key="6">
    <source>
        <dbReference type="PROSITE-ProRule" id="PRU00094"/>
    </source>
</evidence>
<evidence type="ECO:0000313" key="9">
    <source>
        <dbReference type="EMBL" id="KAJ7230125.1"/>
    </source>
</evidence>
<dbReference type="EMBL" id="JARJCW010000001">
    <property type="protein sequence ID" value="KAJ7230125.1"/>
    <property type="molecule type" value="Genomic_DNA"/>
</dbReference>
<accession>A0AAD6YVD8</accession>
<evidence type="ECO:0000256" key="7">
    <source>
        <dbReference type="SAM" id="MobiDB-lite"/>
    </source>
</evidence>
<dbReference type="PANTHER" id="PTHR10071:SF281">
    <property type="entry name" value="BOX A-BINDING FACTOR-RELATED"/>
    <property type="match status" value="1"/>
</dbReference>
<dbReference type="PRINTS" id="PR00619">
    <property type="entry name" value="GATAZNFINGER"/>
</dbReference>
<dbReference type="Proteomes" id="UP001219525">
    <property type="component" value="Unassembled WGS sequence"/>
</dbReference>
<dbReference type="PROSITE" id="PS50114">
    <property type="entry name" value="GATA_ZN_FINGER_2"/>
    <property type="match status" value="2"/>
</dbReference>
<protein>
    <recommendedName>
        <fullName evidence="8">GATA-type domain-containing protein</fullName>
    </recommendedName>
</protein>
<keyword evidence="3 6" id="KW-0863">Zinc-finger</keyword>
<feature type="domain" description="GATA-type" evidence="8">
    <location>
        <begin position="158"/>
        <end position="212"/>
    </location>
</feature>
<keyword evidence="4" id="KW-0862">Zinc</keyword>
<dbReference type="AlphaFoldDB" id="A0AAD6YVD8"/>
<dbReference type="GO" id="GO:0045944">
    <property type="term" value="P:positive regulation of transcription by RNA polymerase II"/>
    <property type="evidence" value="ECO:0007669"/>
    <property type="project" value="TreeGrafter"/>
</dbReference>
<organism evidence="9 10">
    <name type="scientific">Mycena pura</name>
    <dbReference type="NCBI Taxonomy" id="153505"/>
    <lineage>
        <taxon>Eukaryota</taxon>
        <taxon>Fungi</taxon>
        <taxon>Dikarya</taxon>
        <taxon>Basidiomycota</taxon>
        <taxon>Agaricomycotina</taxon>
        <taxon>Agaricomycetes</taxon>
        <taxon>Agaricomycetidae</taxon>
        <taxon>Agaricales</taxon>
        <taxon>Marasmiineae</taxon>
        <taxon>Mycenaceae</taxon>
        <taxon>Mycena</taxon>
    </lineage>
</organism>
<evidence type="ECO:0000256" key="2">
    <source>
        <dbReference type="ARBA" id="ARBA00022723"/>
    </source>
</evidence>
<dbReference type="GO" id="GO:0000978">
    <property type="term" value="F:RNA polymerase II cis-regulatory region sequence-specific DNA binding"/>
    <property type="evidence" value="ECO:0007669"/>
    <property type="project" value="TreeGrafter"/>
</dbReference>
<dbReference type="GO" id="GO:0045165">
    <property type="term" value="P:cell fate commitment"/>
    <property type="evidence" value="ECO:0007669"/>
    <property type="project" value="TreeGrafter"/>
</dbReference>
<evidence type="ECO:0000256" key="1">
    <source>
        <dbReference type="ARBA" id="ARBA00004123"/>
    </source>
</evidence>
<feature type="domain" description="GATA-type" evidence="8">
    <location>
        <begin position="105"/>
        <end position="142"/>
    </location>
</feature>
<evidence type="ECO:0000313" key="10">
    <source>
        <dbReference type="Proteomes" id="UP001219525"/>
    </source>
</evidence>
<sequence>MPVDPASNYDGFSSAGPQYPGTPYTNQHTAAYNTQYSCEQAFPTSSWSEPYTSFPNTGTPYPASRSPYGATDPFGHAPGTYAPAAPAPVLAPARAPAPAPGVKHCTRCNATSTPLWRRDPASGRTLCNACGLYAQQRHQVRPQALIDADAEDPNAGASLNGPACSHCSARKTSVWRRNKAGELVCNACGCYERLNGKERPLTLKNKVKPRAKQS</sequence>
<dbReference type="GO" id="GO:0008270">
    <property type="term" value="F:zinc ion binding"/>
    <property type="evidence" value="ECO:0007669"/>
    <property type="project" value="UniProtKB-KW"/>
</dbReference>
<evidence type="ECO:0000259" key="8">
    <source>
        <dbReference type="PROSITE" id="PS50114"/>
    </source>
</evidence>
<dbReference type="GO" id="GO:0005634">
    <property type="term" value="C:nucleus"/>
    <property type="evidence" value="ECO:0007669"/>
    <property type="project" value="UniProtKB-SubCell"/>
</dbReference>
<reference evidence="9" key="1">
    <citation type="submission" date="2023-03" db="EMBL/GenBank/DDBJ databases">
        <title>Massive genome expansion in bonnet fungi (Mycena s.s.) driven by repeated elements and novel gene families across ecological guilds.</title>
        <authorList>
            <consortium name="Lawrence Berkeley National Laboratory"/>
            <person name="Harder C.B."/>
            <person name="Miyauchi S."/>
            <person name="Viragh M."/>
            <person name="Kuo A."/>
            <person name="Thoen E."/>
            <person name="Andreopoulos B."/>
            <person name="Lu D."/>
            <person name="Skrede I."/>
            <person name="Drula E."/>
            <person name="Henrissat B."/>
            <person name="Morin E."/>
            <person name="Kohler A."/>
            <person name="Barry K."/>
            <person name="LaButti K."/>
            <person name="Morin E."/>
            <person name="Salamov A."/>
            <person name="Lipzen A."/>
            <person name="Mereny Z."/>
            <person name="Hegedus B."/>
            <person name="Baldrian P."/>
            <person name="Stursova M."/>
            <person name="Weitz H."/>
            <person name="Taylor A."/>
            <person name="Grigoriev I.V."/>
            <person name="Nagy L.G."/>
            <person name="Martin F."/>
            <person name="Kauserud H."/>
        </authorList>
    </citation>
    <scope>NUCLEOTIDE SEQUENCE</scope>
    <source>
        <strain evidence="9">9144</strain>
    </source>
</reference>
<feature type="region of interest" description="Disordered" evidence="7">
    <location>
        <begin position="1"/>
        <end position="21"/>
    </location>
</feature>
<comment type="subcellular location">
    <subcellularLocation>
        <location evidence="1">Nucleus</location>
    </subcellularLocation>
</comment>
<evidence type="ECO:0000256" key="4">
    <source>
        <dbReference type="ARBA" id="ARBA00022833"/>
    </source>
</evidence>
<dbReference type="GO" id="GO:0000122">
    <property type="term" value="P:negative regulation of transcription by RNA polymerase II"/>
    <property type="evidence" value="ECO:0007669"/>
    <property type="project" value="TreeGrafter"/>
</dbReference>